<organism evidence="4 5">
    <name type="scientific">Hyaloscypha variabilis (strain UAMH 11265 / GT02V1 / F)</name>
    <name type="common">Meliniomyces variabilis</name>
    <dbReference type="NCBI Taxonomy" id="1149755"/>
    <lineage>
        <taxon>Eukaryota</taxon>
        <taxon>Fungi</taxon>
        <taxon>Dikarya</taxon>
        <taxon>Ascomycota</taxon>
        <taxon>Pezizomycotina</taxon>
        <taxon>Leotiomycetes</taxon>
        <taxon>Helotiales</taxon>
        <taxon>Hyaloscyphaceae</taxon>
        <taxon>Hyaloscypha</taxon>
        <taxon>Hyaloscypha variabilis</taxon>
    </lineage>
</organism>
<feature type="compositionally biased region" description="Basic and acidic residues" evidence="2">
    <location>
        <begin position="10"/>
        <end position="20"/>
    </location>
</feature>
<dbReference type="InterPro" id="IPR052761">
    <property type="entry name" value="Fungal_Detox/Toxin_TFs"/>
</dbReference>
<dbReference type="AlphaFoldDB" id="A0A2J6RBZ1"/>
<dbReference type="GO" id="GO:0006351">
    <property type="term" value="P:DNA-templated transcription"/>
    <property type="evidence" value="ECO:0007669"/>
    <property type="project" value="InterPro"/>
</dbReference>
<dbReference type="Pfam" id="PF04082">
    <property type="entry name" value="Fungal_trans"/>
    <property type="match status" value="1"/>
</dbReference>
<feature type="domain" description="Xylanolytic transcriptional activator regulatory" evidence="3">
    <location>
        <begin position="176"/>
        <end position="431"/>
    </location>
</feature>
<dbReference type="EMBL" id="KZ613951">
    <property type="protein sequence ID" value="PMD36022.1"/>
    <property type="molecule type" value="Genomic_DNA"/>
</dbReference>
<dbReference type="Proteomes" id="UP000235786">
    <property type="component" value="Unassembled WGS sequence"/>
</dbReference>
<dbReference type="GO" id="GO:0008270">
    <property type="term" value="F:zinc ion binding"/>
    <property type="evidence" value="ECO:0007669"/>
    <property type="project" value="InterPro"/>
</dbReference>
<sequence>MEFDPENFMDDVHAALDHRSPHSRGALRPRAQQNEGNRDLDSILEEGGESLFPASKRRRLSTNTESTSPESFDISEWLTAGNEALNVDAHNGSDSEFDDDVPAFFSPSLDMTTALVSSHPRIPAAIPPNSWELEERGSSDTSLMSTERLDLVPNFYTYSVKACLLPIRRVQHALVSLYFHHIHPMFPVVDEYRMTELHQKYRGQEELMDPSDFTVYHAIMVAGFAHLSEAQVCNTPYRSVLEGQEAQVEQLKARYWSQPTADPVVLTQICLLLSLWSPGWIGAQNNSYWLDMAFKHATMGRLWEGKAGDMIKGRKSRKKLLWWCCLIRDRVLALGMRRPHRLHKTPIQDEIISEEDFGLEATYPSYTDVKSKRVAMLAFIWFCRLSRIMEAIAVVQRRNRFARDWNGDNVGNVTSELDEVNHFDTQLKEWLEEFEFTAREEFMIDKDQPVPVPISTLRIIAHSLQAGLYQPYLHLSVDHPALVDAGIDPLERMKDGAREVAISVRDVMTNKKSDAIPTWLVAWVTLPVAVYHVNQRIRLNSSPDQVLMPFLAQLVRRSSGAQMLLMTVRSATKDHIEKVAKAEDASDPHVTAAPKGQSSFHFVHSSLSPNVITRSTEAKTLAFVTKAIDSALELNGSSPEES</sequence>
<dbReference type="GO" id="GO:0003677">
    <property type="term" value="F:DNA binding"/>
    <property type="evidence" value="ECO:0007669"/>
    <property type="project" value="InterPro"/>
</dbReference>
<protein>
    <recommendedName>
        <fullName evidence="3">Xylanolytic transcriptional activator regulatory domain-containing protein</fullName>
    </recommendedName>
</protein>
<dbReference type="InterPro" id="IPR007219">
    <property type="entry name" value="XnlR_reg_dom"/>
</dbReference>
<keyword evidence="5" id="KW-1185">Reference proteome</keyword>
<feature type="region of interest" description="Disordered" evidence="2">
    <location>
        <begin position="1"/>
        <end position="71"/>
    </location>
</feature>
<evidence type="ECO:0000313" key="5">
    <source>
        <dbReference type="Proteomes" id="UP000235786"/>
    </source>
</evidence>
<gene>
    <name evidence="4" type="ORF">L207DRAFT_587053</name>
</gene>
<dbReference type="OrthoDB" id="5041285at2759"/>
<name>A0A2J6RBZ1_HYAVF</name>
<evidence type="ECO:0000313" key="4">
    <source>
        <dbReference type="EMBL" id="PMD36022.1"/>
    </source>
</evidence>
<evidence type="ECO:0000256" key="2">
    <source>
        <dbReference type="SAM" id="MobiDB-lite"/>
    </source>
</evidence>
<proteinExistence type="predicted"/>
<evidence type="ECO:0000256" key="1">
    <source>
        <dbReference type="ARBA" id="ARBA00023242"/>
    </source>
</evidence>
<dbReference type="PANTHER" id="PTHR47425:SF2">
    <property type="entry name" value="FARB-RELATED"/>
    <property type="match status" value="1"/>
</dbReference>
<keyword evidence="1" id="KW-0539">Nucleus</keyword>
<dbReference type="PANTHER" id="PTHR47425">
    <property type="entry name" value="FARB-RELATED"/>
    <property type="match status" value="1"/>
</dbReference>
<reference evidence="4 5" key="1">
    <citation type="submission" date="2016-04" db="EMBL/GenBank/DDBJ databases">
        <title>A degradative enzymes factory behind the ericoid mycorrhizal symbiosis.</title>
        <authorList>
            <consortium name="DOE Joint Genome Institute"/>
            <person name="Martino E."/>
            <person name="Morin E."/>
            <person name="Grelet G."/>
            <person name="Kuo A."/>
            <person name="Kohler A."/>
            <person name="Daghino S."/>
            <person name="Barry K."/>
            <person name="Choi C."/>
            <person name="Cichocki N."/>
            <person name="Clum A."/>
            <person name="Copeland A."/>
            <person name="Hainaut M."/>
            <person name="Haridas S."/>
            <person name="Labutti K."/>
            <person name="Lindquist E."/>
            <person name="Lipzen A."/>
            <person name="Khouja H.-R."/>
            <person name="Murat C."/>
            <person name="Ohm R."/>
            <person name="Olson A."/>
            <person name="Spatafora J."/>
            <person name="Veneault-Fourrey C."/>
            <person name="Henrissat B."/>
            <person name="Grigoriev I."/>
            <person name="Martin F."/>
            <person name="Perotto S."/>
        </authorList>
    </citation>
    <scope>NUCLEOTIDE SEQUENCE [LARGE SCALE GENOMIC DNA]</scope>
    <source>
        <strain evidence="4 5">F</strain>
    </source>
</reference>
<dbReference type="CDD" id="cd12148">
    <property type="entry name" value="fungal_TF_MHR"/>
    <property type="match status" value="1"/>
</dbReference>
<accession>A0A2J6RBZ1</accession>
<feature type="compositionally biased region" description="Polar residues" evidence="2">
    <location>
        <begin position="61"/>
        <end position="70"/>
    </location>
</feature>
<evidence type="ECO:0000259" key="3">
    <source>
        <dbReference type="Pfam" id="PF04082"/>
    </source>
</evidence>